<keyword evidence="2" id="KW-1185">Reference proteome</keyword>
<organism evidence="1 2">
    <name type="scientific">Bradyrhizobium agreste</name>
    <dbReference type="NCBI Taxonomy" id="2751811"/>
    <lineage>
        <taxon>Bacteria</taxon>
        <taxon>Pseudomonadati</taxon>
        <taxon>Pseudomonadota</taxon>
        <taxon>Alphaproteobacteria</taxon>
        <taxon>Hyphomicrobiales</taxon>
        <taxon>Nitrobacteraceae</taxon>
        <taxon>Bradyrhizobium</taxon>
    </lineage>
</organism>
<dbReference type="RefSeq" id="WP_197960205.1">
    <property type="nucleotide sequence ID" value="NZ_JACCHP010000008.1"/>
</dbReference>
<evidence type="ECO:0000313" key="2">
    <source>
        <dbReference type="Proteomes" id="UP000807370"/>
    </source>
</evidence>
<protein>
    <submittedName>
        <fullName evidence="1">Uncharacterized protein</fullName>
    </submittedName>
</protein>
<evidence type="ECO:0000313" key="1">
    <source>
        <dbReference type="EMBL" id="MBH5398934.1"/>
    </source>
</evidence>
<name>A0ABS0PP05_9BRAD</name>
<proteinExistence type="predicted"/>
<reference evidence="1 2" key="1">
    <citation type="submission" date="2020-07" db="EMBL/GenBank/DDBJ databases">
        <title>Bradyrhizobium diversity isolated from nodules of indigenous legumes of Western Australia.</title>
        <authorList>
            <person name="Klepa M.S."/>
        </authorList>
    </citation>
    <scope>NUCLEOTIDE SEQUENCE [LARGE SCALE GENOMIC DNA]</scope>
    <source>
        <strain evidence="1 2">CNPSo 4010</strain>
    </source>
</reference>
<sequence>MKLAYAMCCGRCQQKPVDVCKARRCDIIDERRIHYLYDLDDSWAHPIKREK</sequence>
<gene>
    <name evidence="1" type="ORF">HZZ13_14225</name>
</gene>
<accession>A0ABS0PP05</accession>
<comment type="caution">
    <text evidence="1">The sequence shown here is derived from an EMBL/GenBank/DDBJ whole genome shotgun (WGS) entry which is preliminary data.</text>
</comment>
<dbReference type="EMBL" id="JACCHP010000008">
    <property type="protein sequence ID" value="MBH5398934.1"/>
    <property type="molecule type" value="Genomic_DNA"/>
</dbReference>
<dbReference type="Proteomes" id="UP000807370">
    <property type="component" value="Unassembled WGS sequence"/>
</dbReference>